<evidence type="ECO:0000313" key="3">
    <source>
        <dbReference type="Proteomes" id="UP000604046"/>
    </source>
</evidence>
<dbReference type="AlphaFoldDB" id="A0A812N3X8"/>
<feature type="compositionally biased region" description="Acidic residues" evidence="1">
    <location>
        <begin position="72"/>
        <end position="85"/>
    </location>
</feature>
<evidence type="ECO:0000256" key="1">
    <source>
        <dbReference type="SAM" id="MobiDB-lite"/>
    </source>
</evidence>
<sequence length="345" mass="38589">MSYLCCRWLQIKELWLLLPQRLRQSPPLHSPYQGLLTNTICAPHAPSVTAACLGTYFLNRAGTLQTGTADGTGEDEDALSDDSEASEAPQPMRLDPWMLAFPTDDPELGKKKWDFCKANRIKPHRLHDTSRHKKYLFALRRMMYLDAAAGHSDISPRIDEFWLLAFGTGSESLCLFGSLRIRFISTFGSGLLAQGLVGGQPNFQVLGAWDGMLLWQDGHLWFSNLEDLHEVHQRLSGSQGSVSDMRKQCKRALALKQKLLLKFLSGDALQKYKVHMQKSPQELEAEAPASFRFSKEKGRKGASFPTARWGSLLYAGPGTRCACQTQHVANAMRHAFRHKVCSAPS</sequence>
<proteinExistence type="predicted"/>
<dbReference type="EMBL" id="CAJNDS010001879">
    <property type="protein sequence ID" value="CAE7286443.1"/>
    <property type="molecule type" value="Genomic_DNA"/>
</dbReference>
<organism evidence="2 3">
    <name type="scientific">Symbiodinium natans</name>
    <dbReference type="NCBI Taxonomy" id="878477"/>
    <lineage>
        <taxon>Eukaryota</taxon>
        <taxon>Sar</taxon>
        <taxon>Alveolata</taxon>
        <taxon>Dinophyceae</taxon>
        <taxon>Suessiales</taxon>
        <taxon>Symbiodiniaceae</taxon>
        <taxon>Symbiodinium</taxon>
    </lineage>
</organism>
<name>A0A812N3X8_9DINO</name>
<evidence type="ECO:0000313" key="2">
    <source>
        <dbReference type="EMBL" id="CAE7286443.1"/>
    </source>
</evidence>
<feature type="region of interest" description="Disordered" evidence="1">
    <location>
        <begin position="67"/>
        <end position="89"/>
    </location>
</feature>
<reference evidence="2" key="1">
    <citation type="submission" date="2021-02" db="EMBL/GenBank/DDBJ databases">
        <authorList>
            <person name="Dougan E. K."/>
            <person name="Rhodes N."/>
            <person name="Thang M."/>
            <person name="Chan C."/>
        </authorList>
    </citation>
    <scope>NUCLEOTIDE SEQUENCE</scope>
</reference>
<protein>
    <submittedName>
        <fullName evidence="2">Uncharacterized protein</fullName>
    </submittedName>
</protein>
<keyword evidence="3" id="KW-1185">Reference proteome</keyword>
<dbReference type="OrthoDB" id="439138at2759"/>
<dbReference type="Proteomes" id="UP000604046">
    <property type="component" value="Unassembled WGS sequence"/>
</dbReference>
<accession>A0A812N3X8</accession>
<gene>
    <name evidence="2" type="ORF">SNAT2548_LOCUS15145</name>
</gene>
<comment type="caution">
    <text evidence="2">The sequence shown here is derived from an EMBL/GenBank/DDBJ whole genome shotgun (WGS) entry which is preliminary data.</text>
</comment>